<feature type="domain" description="Copper amine oxidase-like N-terminal" evidence="1">
    <location>
        <begin position="405"/>
        <end position="497"/>
    </location>
</feature>
<dbReference type="InterPro" id="IPR036582">
    <property type="entry name" value="Mao_N_sf"/>
</dbReference>
<gene>
    <name evidence="2" type="ORF">ACFO1S_23475</name>
</gene>
<dbReference type="SUPFAM" id="SSF50969">
    <property type="entry name" value="YVTN repeat-like/Quinoprotein amine dehydrogenase"/>
    <property type="match status" value="1"/>
</dbReference>
<dbReference type="RefSeq" id="WP_204605060.1">
    <property type="nucleotide sequence ID" value="NZ_JBHSED010000058.1"/>
</dbReference>
<dbReference type="EMBL" id="JBHSED010000058">
    <property type="protein sequence ID" value="MFC4306390.1"/>
    <property type="molecule type" value="Genomic_DNA"/>
</dbReference>
<dbReference type="SUPFAM" id="SSF55383">
    <property type="entry name" value="Copper amine oxidase, domain N"/>
    <property type="match status" value="1"/>
</dbReference>
<dbReference type="InterPro" id="IPR012854">
    <property type="entry name" value="Cu_amine_oxidase-like_N"/>
</dbReference>
<evidence type="ECO:0000313" key="3">
    <source>
        <dbReference type="Proteomes" id="UP001595755"/>
    </source>
</evidence>
<dbReference type="Proteomes" id="UP001595755">
    <property type="component" value="Unassembled WGS sequence"/>
</dbReference>
<dbReference type="InterPro" id="IPR011044">
    <property type="entry name" value="Quino_amine_DH_bsu"/>
</dbReference>
<dbReference type="Gene3D" id="2.60.40.1080">
    <property type="match status" value="1"/>
</dbReference>
<evidence type="ECO:0000259" key="1">
    <source>
        <dbReference type="Pfam" id="PF07833"/>
    </source>
</evidence>
<dbReference type="Gene3D" id="3.30.457.10">
    <property type="entry name" value="Copper amine oxidase-like, N-terminal domain"/>
    <property type="match status" value="1"/>
</dbReference>
<name>A0ABV8SHB1_9BACL</name>
<comment type="caution">
    <text evidence="2">The sequence shown here is derived from an EMBL/GenBank/DDBJ whole genome shotgun (WGS) entry which is preliminary data.</text>
</comment>
<accession>A0ABV8SHB1</accession>
<evidence type="ECO:0000313" key="2">
    <source>
        <dbReference type="EMBL" id="MFC4306390.1"/>
    </source>
</evidence>
<reference evidence="3" key="1">
    <citation type="journal article" date="2019" name="Int. J. Syst. Evol. Microbiol.">
        <title>The Global Catalogue of Microorganisms (GCM) 10K type strain sequencing project: providing services to taxonomists for standard genome sequencing and annotation.</title>
        <authorList>
            <consortium name="The Broad Institute Genomics Platform"/>
            <consortium name="The Broad Institute Genome Sequencing Center for Infectious Disease"/>
            <person name="Wu L."/>
            <person name="Ma J."/>
        </authorList>
    </citation>
    <scope>NUCLEOTIDE SEQUENCE [LARGE SCALE GENOMIC DNA]</scope>
    <source>
        <strain evidence="3">CGMCC 4.1641</strain>
    </source>
</reference>
<organism evidence="2 3">
    <name type="scientific">Cohnella boryungensis</name>
    <dbReference type="NCBI Taxonomy" id="768479"/>
    <lineage>
        <taxon>Bacteria</taxon>
        <taxon>Bacillati</taxon>
        <taxon>Bacillota</taxon>
        <taxon>Bacilli</taxon>
        <taxon>Bacillales</taxon>
        <taxon>Paenibacillaceae</taxon>
        <taxon>Cohnella</taxon>
    </lineage>
</organism>
<proteinExistence type="predicted"/>
<dbReference type="Pfam" id="PF07833">
    <property type="entry name" value="Cu_amine_oxidN1"/>
    <property type="match status" value="1"/>
</dbReference>
<protein>
    <submittedName>
        <fullName evidence="2">Stalk domain-containing protein</fullName>
    </submittedName>
</protein>
<keyword evidence="3" id="KW-1185">Reference proteome</keyword>
<sequence length="638" mass="68020">MKRSLITVLILSIVIAAGWVPAAGVASAQATGQAPRILSVLSNGALLADDGTVWLTDSFGKLTMQTRSLGIQAISGSTYQGIGVLPDGSLTAWTDKADYGKIASASDVKQVSGSHWLKPDGSVWTYSLQTGKPEQVQGLSDVSLMAVGNRYAGLVKSNGDIVYKSDRGTPVVWGKVSNAGDVADVQVSESVIATLLRDGQVVFYNLNYFEMNDGPNYLKPIPVTVATDAKNIALVSDKALLIVRKDGSVALNNPFESRNGKMATSELAGVRGVDRVVSADNEYLFYARLDNGDWIAYDRDGTTDTLSLPYPQELAVSLDRTKVQVGESLKPQLVLKYNTGTKKSLGGKDVQVSIDKPHLLKQQGDGTWKALAVGETTVTITAAGLSKTLTVVASQSKALQGGKTISGVTMLPMKSVFQTLGGTIASDAATKSHTITVGKTQIKLKAGSKAATVNGKNVTLKAAVRSENGQTYFPADLLSAALGAKLTWKPATQTLTIAFGQASMSVSTYQSGQTTKTASGLYAVAGTGKYAGYKLLKGHPYESTTAIYFKQSGTITSSILVDVRKVDLNRKITWVDPYGIKHTNTVGELRKLFADVSNQYTSDWLLATFGSVYTDYFPENVPSDQLIEQYLRETGQIQ</sequence>
<dbReference type="CDD" id="cd18774">
    <property type="entry name" value="PDC2_HK_sensor"/>
    <property type="match status" value="1"/>
</dbReference>